<dbReference type="Gene3D" id="1.10.3290.10">
    <property type="entry name" value="Fido-like domain"/>
    <property type="match status" value="1"/>
</dbReference>
<organism evidence="9 10">
    <name type="scientific">Comamonas koreensis</name>
    <dbReference type="NCBI Taxonomy" id="160825"/>
    <lineage>
        <taxon>Bacteria</taxon>
        <taxon>Pseudomonadati</taxon>
        <taxon>Pseudomonadota</taxon>
        <taxon>Betaproteobacteria</taxon>
        <taxon>Burkholderiales</taxon>
        <taxon>Comamonadaceae</taxon>
        <taxon>Comamonas</taxon>
    </lineage>
</organism>
<evidence type="ECO:0000313" key="10">
    <source>
        <dbReference type="Proteomes" id="UP001199260"/>
    </source>
</evidence>
<name>A0AAW4Y3Z4_9BURK</name>
<evidence type="ECO:0000313" key="9">
    <source>
        <dbReference type="EMBL" id="MCD2167864.1"/>
    </source>
</evidence>
<dbReference type="PANTHER" id="PTHR39560:SF1">
    <property type="entry name" value="PROTEIN ADENYLYLTRANSFERASE FIC-RELATED"/>
    <property type="match status" value="1"/>
</dbReference>
<gene>
    <name evidence="9" type="ORF">LPW39_22325</name>
</gene>
<dbReference type="Pfam" id="PF02661">
    <property type="entry name" value="Fic"/>
    <property type="match status" value="1"/>
</dbReference>
<proteinExistence type="predicted"/>
<evidence type="ECO:0000256" key="1">
    <source>
        <dbReference type="ARBA" id="ARBA00022679"/>
    </source>
</evidence>
<evidence type="ECO:0000256" key="7">
    <source>
        <dbReference type="ARBA" id="ARBA00048696"/>
    </source>
</evidence>
<evidence type="ECO:0000256" key="3">
    <source>
        <dbReference type="ARBA" id="ARBA00022741"/>
    </source>
</evidence>
<evidence type="ECO:0000256" key="2">
    <source>
        <dbReference type="ARBA" id="ARBA00022695"/>
    </source>
</evidence>
<dbReference type="Proteomes" id="UP001199260">
    <property type="component" value="Unassembled WGS sequence"/>
</dbReference>
<feature type="domain" description="Fido" evidence="8">
    <location>
        <begin position="35"/>
        <end position="207"/>
    </location>
</feature>
<dbReference type="EC" id="2.7.7.108" evidence="5"/>
<comment type="catalytic activity">
    <reaction evidence="6">
        <text>L-threonyl-[protein] + ATP = 3-O-(5'-adenylyl)-L-threonyl-[protein] + diphosphate</text>
        <dbReference type="Rhea" id="RHEA:54292"/>
        <dbReference type="Rhea" id="RHEA-COMP:11060"/>
        <dbReference type="Rhea" id="RHEA-COMP:13847"/>
        <dbReference type="ChEBI" id="CHEBI:30013"/>
        <dbReference type="ChEBI" id="CHEBI:30616"/>
        <dbReference type="ChEBI" id="CHEBI:33019"/>
        <dbReference type="ChEBI" id="CHEBI:138113"/>
        <dbReference type="EC" id="2.7.7.108"/>
    </reaction>
</comment>
<dbReference type="PANTHER" id="PTHR39560">
    <property type="entry name" value="PROTEIN ADENYLYLTRANSFERASE FIC-RELATED"/>
    <property type="match status" value="1"/>
</dbReference>
<dbReference type="GO" id="GO:0005524">
    <property type="term" value="F:ATP binding"/>
    <property type="evidence" value="ECO:0007669"/>
    <property type="project" value="UniProtKB-KW"/>
</dbReference>
<keyword evidence="10" id="KW-1185">Reference proteome</keyword>
<evidence type="ECO:0000256" key="6">
    <source>
        <dbReference type="ARBA" id="ARBA00047939"/>
    </source>
</evidence>
<accession>A0AAW4Y3Z4</accession>
<dbReference type="EMBL" id="JAJNCT010000034">
    <property type="protein sequence ID" value="MCD2167864.1"/>
    <property type="molecule type" value="Genomic_DNA"/>
</dbReference>
<comment type="caution">
    <text evidence="9">The sequence shown here is derived from an EMBL/GenBank/DDBJ whole genome shotgun (WGS) entry which is preliminary data.</text>
</comment>
<dbReference type="GO" id="GO:0051302">
    <property type="term" value="P:regulation of cell division"/>
    <property type="evidence" value="ECO:0007669"/>
    <property type="project" value="TreeGrafter"/>
</dbReference>
<reference evidence="9 10" key="1">
    <citation type="submission" date="2021-11" db="EMBL/GenBank/DDBJ databases">
        <title>Genome sequence.</title>
        <authorList>
            <person name="Sun Q."/>
        </authorList>
    </citation>
    <scope>NUCLEOTIDE SEQUENCE [LARGE SCALE GENOMIC DNA]</scope>
    <source>
        <strain evidence="9 10">KCTC 12005</strain>
    </source>
</reference>
<dbReference type="InterPro" id="IPR036597">
    <property type="entry name" value="Fido-like_dom_sf"/>
</dbReference>
<dbReference type="AlphaFoldDB" id="A0AAW4Y3Z4"/>
<keyword evidence="1" id="KW-0808">Transferase</keyword>
<keyword evidence="3" id="KW-0547">Nucleotide-binding</keyword>
<evidence type="ECO:0000256" key="4">
    <source>
        <dbReference type="ARBA" id="ARBA00022840"/>
    </source>
</evidence>
<dbReference type="SUPFAM" id="SSF140931">
    <property type="entry name" value="Fic-like"/>
    <property type="match status" value="1"/>
</dbReference>
<keyword evidence="2" id="KW-0548">Nucleotidyltransferase</keyword>
<evidence type="ECO:0000259" key="8">
    <source>
        <dbReference type="PROSITE" id="PS51459"/>
    </source>
</evidence>
<evidence type="ECO:0000256" key="5">
    <source>
        <dbReference type="ARBA" id="ARBA00034531"/>
    </source>
</evidence>
<dbReference type="PROSITE" id="PS51459">
    <property type="entry name" value="FIDO"/>
    <property type="match status" value="1"/>
</dbReference>
<keyword evidence="4" id="KW-0067">ATP-binding</keyword>
<sequence>MSAKTRATLERERIEGFYTARRITELYLHPVQGKFDAVHLKEINRRIFQDLPKAGYPSLKPGEYRQAVPPHQDWVKERVMEGISVPSVVAYSAMDDKAIGQLNQTLDGINLTALSALSTENFSQAMGQLYAQLDYIHPFPDGNSRTLREFTRSLAENCGYELDWTRFNIDKHGRNVLCIARDLSVNLLALPHLRDHRTTRSVTLMLDQFAENRNMPDLLRDAIRPSRACAFEEWKEDEAMAAFPELSGAYNILQAAGAYGLRKFPEDRSQREEFIASVRMKIQRSLDAGEVPQGNTYRPA</sequence>
<dbReference type="RefSeq" id="WP_230780724.1">
    <property type="nucleotide sequence ID" value="NZ_JAJNCT010000034.1"/>
</dbReference>
<dbReference type="InterPro" id="IPR003812">
    <property type="entry name" value="Fido"/>
</dbReference>
<protein>
    <recommendedName>
        <fullName evidence="5">protein adenylyltransferase</fullName>
        <ecNumber evidence="5">2.7.7.108</ecNumber>
    </recommendedName>
</protein>
<dbReference type="GO" id="GO:0070733">
    <property type="term" value="F:AMPylase activity"/>
    <property type="evidence" value="ECO:0007669"/>
    <property type="project" value="UniProtKB-EC"/>
</dbReference>
<comment type="catalytic activity">
    <reaction evidence="7">
        <text>L-tyrosyl-[protein] + ATP = O-(5'-adenylyl)-L-tyrosyl-[protein] + diphosphate</text>
        <dbReference type="Rhea" id="RHEA:54288"/>
        <dbReference type="Rhea" id="RHEA-COMP:10136"/>
        <dbReference type="Rhea" id="RHEA-COMP:13846"/>
        <dbReference type="ChEBI" id="CHEBI:30616"/>
        <dbReference type="ChEBI" id="CHEBI:33019"/>
        <dbReference type="ChEBI" id="CHEBI:46858"/>
        <dbReference type="ChEBI" id="CHEBI:83624"/>
        <dbReference type="EC" id="2.7.7.108"/>
    </reaction>
</comment>